<keyword evidence="2 4" id="KW-0067">ATP-binding</keyword>
<dbReference type="InterPro" id="IPR005337">
    <property type="entry name" value="RapZ-like"/>
</dbReference>
<dbReference type="Proteomes" id="UP000230056">
    <property type="component" value="Chromosome"/>
</dbReference>
<dbReference type="GO" id="GO:0005525">
    <property type="term" value="F:GTP binding"/>
    <property type="evidence" value="ECO:0007669"/>
    <property type="project" value="UniProtKB-UniRule"/>
</dbReference>
<sequence>MKTKHIIIVTGLSGAGKTTALNILEDMNYYTIDNLPLGLEKSLLDTEIEKLAVGIDIRTFKNTKDFFKFINFIKESGVKMDIVFIEAHEAIILGRYTLSRRAHPLKENTLLKSILKEKEILFPIREIADLIIDTTEIKNVELEKRFKKFLSGKDELNIDINMNIHIQSFGYKYGIPTDSDLMFDVRFIPNPYYIEKLRDMNGYDEEVKDYVLSQKESKDFYSKLLPLIEFLIPQYIKEGKKHLTISIGCSGGQHRSVTFVNKLAEDLKNSKILNHINIYASHREKELGHW</sequence>
<name>A0A2D3NXZ3_9FUSO</name>
<evidence type="ECO:0000256" key="2">
    <source>
        <dbReference type="ARBA" id="ARBA00022840"/>
    </source>
</evidence>
<keyword evidence="1 4" id="KW-0547">Nucleotide-binding</keyword>
<keyword evidence="3 4" id="KW-0342">GTP-binding</keyword>
<evidence type="ECO:0000259" key="5">
    <source>
        <dbReference type="Pfam" id="PF03668"/>
    </source>
</evidence>
<protein>
    <submittedName>
        <fullName evidence="7">RNase adapter RapZ</fullName>
    </submittedName>
</protein>
<dbReference type="Pfam" id="PF03668">
    <property type="entry name" value="RapZ-like_N"/>
    <property type="match status" value="1"/>
</dbReference>
<proteinExistence type="inferred from homology"/>
<feature type="domain" description="RapZ C-terminal" evidence="6">
    <location>
        <begin position="162"/>
        <end position="284"/>
    </location>
</feature>
<dbReference type="NCBIfam" id="NF003828">
    <property type="entry name" value="PRK05416.1"/>
    <property type="match status" value="1"/>
</dbReference>
<dbReference type="SUPFAM" id="SSF52540">
    <property type="entry name" value="P-loop containing nucleoside triphosphate hydrolases"/>
    <property type="match status" value="1"/>
</dbReference>
<dbReference type="PANTHER" id="PTHR30448:SF0">
    <property type="entry name" value="RNASE ADAPTER PROTEIN RAPZ"/>
    <property type="match status" value="1"/>
</dbReference>
<accession>A0A2D3NXZ3</accession>
<dbReference type="InterPro" id="IPR053930">
    <property type="entry name" value="RapZ-like_N"/>
</dbReference>
<dbReference type="PANTHER" id="PTHR30448">
    <property type="entry name" value="RNASE ADAPTER PROTEIN RAPZ"/>
    <property type="match status" value="1"/>
</dbReference>
<evidence type="ECO:0000313" key="8">
    <source>
        <dbReference type="Proteomes" id="UP000230056"/>
    </source>
</evidence>
<gene>
    <name evidence="7" type="ORF">CTM72_11530</name>
</gene>
<feature type="binding site" evidence="4">
    <location>
        <begin position="56"/>
        <end position="59"/>
    </location>
    <ligand>
        <name>GTP</name>
        <dbReference type="ChEBI" id="CHEBI:37565"/>
    </ligand>
</feature>
<dbReference type="Pfam" id="PF22740">
    <property type="entry name" value="PapZ_C"/>
    <property type="match status" value="1"/>
</dbReference>
<feature type="binding site" evidence="4">
    <location>
        <begin position="11"/>
        <end position="18"/>
    </location>
    <ligand>
        <name>ATP</name>
        <dbReference type="ChEBI" id="CHEBI:30616"/>
    </ligand>
</feature>
<dbReference type="InterPro" id="IPR027417">
    <property type="entry name" value="P-loop_NTPase"/>
</dbReference>
<evidence type="ECO:0000256" key="1">
    <source>
        <dbReference type="ARBA" id="ARBA00022741"/>
    </source>
</evidence>
<evidence type="ECO:0000313" key="7">
    <source>
        <dbReference type="EMBL" id="ATV60281.1"/>
    </source>
</evidence>
<evidence type="ECO:0000256" key="3">
    <source>
        <dbReference type="ARBA" id="ARBA00023134"/>
    </source>
</evidence>
<dbReference type="InterPro" id="IPR053931">
    <property type="entry name" value="RapZ_C"/>
</dbReference>
<evidence type="ECO:0000259" key="6">
    <source>
        <dbReference type="Pfam" id="PF22740"/>
    </source>
</evidence>
<reference evidence="7 8" key="1">
    <citation type="submission" date="2017-11" db="EMBL/GenBank/DDBJ databases">
        <title>Genome sequencing of Fusobacterium periodonticum KCOM 1261.</title>
        <authorList>
            <person name="Kook J.-K."/>
            <person name="Park S.-N."/>
            <person name="Lim Y.K."/>
        </authorList>
    </citation>
    <scope>NUCLEOTIDE SEQUENCE [LARGE SCALE GENOMIC DNA]</scope>
    <source>
        <strain evidence="7 8">KCOM 1261</strain>
    </source>
</reference>
<dbReference type="GO" id="GO:0005524">
    <property type="term" value="F:ATP binding"/>
    <property type="evidence" value="ECO:0007669"/>
    <property type="project" value="UniProtKB-UniRule"/>
</dbReference>
<organism evidence="7 8">
    <name type="scientific">Fusobacterium pseudoperiodonticum</name>
    <dbReference type="NCBI Taxonomy" id="2663009"/>
    <lineage>
        <taxon>Bacteria</taxon>
        <taxon>Fusobacteriati</taxon>
        <taxon>Fusobacteriota</taxon>
        <taxon>Fusobacteriia</taxon>
        <taxon>Fusobacteriales</taxon>
        <taxon>Fusobacteriaceae</taxon>
        <taxon>Fusobacterium</taxon>
    </lineage>
</organism>
<feature type="domain" description="RapZ-like N-terminal" evidence="5">
    <location>
        <begin position="5"/>
        <end position="153"/>
    </location>
</feature>
<dbReference type="HAMAP" id="MF_00636">
    <property type="entry name" value="RapZ_like"/>
    <property type="match status" value="1"/>
</dbReference>
<dbReference type="RefSeq" id="WP_100025497.1">
    <property type="nucleotide sequence ID" value="NZ_CP024699.1"/>
</dbReference>
<dbReference type="AlphaFoldDB" id="A0A2D3NXZ3"/>
<dbReference type="PIRSF" id="PIRSF005052">
    <property type="entry name" value="P-loopkin"/>
    <property type="match status" value="1"/>
</dbReference>
<evidence type="ECO:0000256" key="4">
    <source>
        <dbReference type="HAMAP-Rule" id="MF_00636"/>
    </source>
</evidence>
<dbReference type="EMBL" id="CP024699">
    <property type="protein sequence ID" value="ATV60281.1"/>
    <property type="molecule type" value="Genomic_DNA"/>
</dbReference>